<comment type="caution">
    <text evidence="3">The sequence shown here is derived from an EMBL/GenBank/DDBJ whole genome shotgun (WGS) entry which is preliminary data.</text>
</comment>
<sequence length="744" mass="77047">MARLRTRVERAAALHRQASAAAVAVQQAVEKYSPAIAPAEQYAEQRELAARLRATVAELAPGWLSASLDAVPPAFPIGDVGPAPYVRLGTAHPLDDARFPVLAPLLGVGHLAIDADARDARVAGLLRSLILRLIASAPAGSVHIRVVDAACDGETTAAFNGIPDVIPAPVTDHVGLRTVLADADAWMRAPEEDAYLVLVIASLPELTDGTDMSHIAHLARNGASRRLHLIVAGWPPPPLTAETTQPPLADSTQISLRNPHAWVGDPPAATYAGSGVGPARLNSPVYLDPDPSAELISRVRDHLAAADRPLPGERSSWTAPQQQWTGYVAAARRLDTVRRDAAKVVAEQTALAKRVRAELGTLRGQIGGQQARIGELVRDGQPVPLKPLGQEQAAADAALGRLAHAASTRRVRPPDTSENTGGIRRPAPFGPPDAASTGTVPDVSRPSYGTPGSPTPVDDAGAPSSGGPPMAPPVSGGRPHPPGAPTTGAPYPTSGPGGPVHPTSGPHGPFQGGPPTGQLRPTSGPHGPFQGGPQTGQMRPVGADPSATGQMRPVPPGQPRGTVVRPWGPPVSGVPHPAYSSSGAFPVVMVPPSAPPAPAETLAPAASPRLPEAALSMIGEARAALQRADTELADIDERMKRSPRVYNTLVYFGFAVLFGLLQVPMLTLLASRDGKLSVVASGPCGLLFAVVAFGCAWATIGFTDRRPDGQRPPRTPLTGFVISLLAATPALLAIVWAIQDAITN</sequence>
<dbReference type="AlphaFoldDB" id="A0A8J3YUL3"/>
<keyword evidence="2" id="KW-0812">Transmembrane</keyword>
<proteinExistence type="predicted"/>
<accession>A0A8J3YUL3</accession>
<protein>
    <submittedName>
        <fullName evidence="3">Uncharacterized protein</fullName>
    </submittedName>
</protein>
<feature type="region of interest" description="Disordered" evidence="1">
    <location>
        <begin position="404"/>
        <end position="562"/>
    </location>
</feature>
<keyword evidence="2" id="KW-0472">Membrane</keyword>
<dbReference type="Gene3D" id="3.40.50.300">
    <property type="entry name" value="P-loop containing nucleotide triphosphate hydrolases"/>
    <property type="match status" value="1"/>
</dbReference>
<evidence type="ECO:0000313" key="4">
    <source>
        <dbReference type="Proteomes" id="UP000619260"/>
    </source>
</evidence>
<evidence type="ECO:0000256" key="1">
    <source>
        <dbReference type="SAM" id="MobiDB-lite"/>
    </source>
</evidence>
<dbReference type="EMBL" id="BOPF01000055">
    <property type="protein sequence ID" value="GIJ51811.1"/>
    <property type="molecule type" value="Genomic_DNA"/>
</dbReference>
<evidence type="ECO:0000256" key="2">
    <source>
        <dbReference type="SAM" id="Phobius"/>
    </source>
</evidence>
<name>A0A8J3YUL3_9ACTN</name>
<organism evidence="3 4">
    <name type="scientific">Virgisporangium aliadipatigenens</name>
    <dbReference type="NCBI Taxonomy" id="741659"/>
    <lineage>
        <taxon>Bacteria</taxon>
        <taxon>Bacillati</taxon>
        <taxon>Actinomycetota</taxon>
        <taxon>Actinomycetes</taxon>
        <taxon>Micromonosporales</taxon>
        <taxon>Micromonosporaceae</taxon>
        <taxon>Virgisporangium</taxon>
    </lineage>
</organism>
<dbReference type="InterPro" id="IPR027417">
    <property type="entry name" value="P-loop_NTPase"/>
</dbReference>
<dbReference type="Proteomes" id="UP000619260">
    <property type="component" value="Unassembled WGS sequence"/>
</dbReference>
<feature type="compositionally biased region" description="Low complexity" evidence="1">
    <location>
        <begin position="485"/>
        <end position="494"/>
    </location>
</feature>
<feature type="transmembrane region" description="Helical" evidence="2">
    <location>
        <begin position="715"/>
        <end position="738"/>
    </location>
</feature>
<gene>
    <name evidence="3" type="ORF">Val02_86970</name>
</gene>
<feature type="transmembrane region" description="Helical" evidence="2">
    <location>
        <begin position="676"/>
        <end position="703"/>
    </location>
</feature>
<evidence type="ECO:0000313" key="3">
    <source>
        <dbReference type="EMBL" id="GIJ51811.1"/>
    </source>
</evidence>
<feature type="compositionally biased region" description="Low complexity" evidence="1">
    <location>
        <begin position="460"/>
        <end position="478"/>
    </location>
</feature>
<feature type="transmembrane region" description="Helical" evidence="2">
    <location>
        <begin position="648"/>
        <end position="670"/>
    </location>
</feature>
<reference evidence="3" key="1">
    <citation type="submission" date="2021-01" db="EMBL/GenBank/DDBJ databases">
        <title>Whole genome shotgun sequence of Virgisporangium aliadipatigenens NBRC 105644.</title>
        <authorList>
            <person name="Komaki H."/>
            <person name="Tamura T."/>
        </authorList>
    </citation>
    <scope>NUCLEOTIDE SEQUENCE</scope>
    <source>
        <strain evidence="3">NBRC 105644</strain>
    </source>
</reference>
<keyword evidence="2" id="KW-1133">Transmembrane helix</keyword>
<keyword evidence="4" id="KW-1185">Reference proteome</keyword>
<dbReference type="RefSeq" id="WP_203905206.1">
    <property type="nucleotide sequence ID" value="NZ_BOPF01000055.1"/>
</dbReference>